<dbReference type="EMBL" id="CP029822">
    <property type="protein sequence ID" value="AZS50654.1"/>
    <property type="molecule type" value="Genomic_DNA"/>
</dbReference>
<feature type="domain" description="Phage head morphogenesis" evidence="1">
    <location>
        <begin position="149"/>
        <end position="259"/>
    </location>
</feature>
<protein>
    <submittedName>
        <fullName evidence="2">Phage head morphogenesis protein</fullName>
    </submittedName>
</protein>
<dbReference type="PIRSF" id="PIRSF034565">
    <property type="entry name" value="UCP034565"/>
    <property type="match status" value="1"/>
</dbReference>
<dbReference type="KEGG" id="emo:DM558_07620"/>
<dbReference type="AlphaFoldDB" id="A0A3S9XDX0"/>
<evidence type="ECO:0000313" key="3">
    <source>
        <dbReference type="Proteomes" id="UP000273143"/>
    </source>
</evidence>
<sequence length="351" mass="39379">MSQKQLRDTAIRHAVLLEQLKAGEIKDLQRYYRQLDKLIRELLTRQELTELTPKRYQQFLKNAQKEIQTILEDMAEKVSHKLTDIALYEAEFEQKNLTKTLGEKFKSIAKTTLISSLAVIPLQVSGSIAGKTVNEAINIIPIESQRLINAIKVSVAQGKSNAEIITSIRGTKANQYTDGILNVSRNSIDSTVRTLIGHTATVAKETLYKANDSAIEGVQWVSTLDRRTTSTCAALDGQIFRQGEGPRPPLHYNCRSVVIPVTRLSRLFSQGTTRASETGQVSGDLTYYSWLQRQSSTFQDQALGPVRGQLFRDGGLSAERFAQLQIDRNFRPITLARMRELEPLAFERAGL</sequence>
<dbReference type="Proteomes" id="UP000273143">
    <property type="component" value="Chromosome"/>
</dbReference>
<proteinExistence type="predicted"/>
<dbReference type="RefSeq" id="WP_127163169.1">
    <property type="nucleotide sequence ID" value="NZ_CP029822.1"/>
</dbReference>
<keyword evidence="3" id="KW-1185">Reference proteome</keyword>
<dbReference type="InterPro" id="IPR006528">
    <property type="entry name" value="Phage_head_morphogenesis_dom"/>
</dbReference>
<name>A0A3S9XDX0_9GAMM</name>
<accession>A0A3S9XDX0</accession>
<dbReference type="InterPro" id="IPR017029">
    <property type="entry name" value="Phage_head_put"/>
</dbReference>
<organism evidence="2 3">
    <name type="scientific">Entomomonas moraniae</name>
    <dbReference type="NCBI Taxonomy" id="2213226"/>
    <lineage>
        <taxon>Bacteria</taxon>
        <taxon>Pseudomonadati</taxon>
        <taxon>Pseudomonadota</taxon>
        <taxon>Gammaproteobacteria</taxon>
        <taxon>Pseudomonadales</taxon>
        <taxon>Pseudomonadaceae</taxon>
        <taxon>Entomomonas</taxon>
    </lineage>
</organism>
<dbReference type="Pfam" id="PF04233">
    <property type="entry name" value="Phage_Mu_F"/>
    <property type="match status" value="1"/>
</dbReference>
<gene>
    <name evidence="2" type="ORF">DM558_07620</name>
</gene>
<evidence type="ECO:0000259" key="1">
    <source>
        <dbReference type="Pfam" id="PF04233"/>
    </source>
</evidence>
<reference evidence="3" key="1">
    <citation type="submission" date="2018-06" db="EMBL/GenBank/DDBJ databases">
        <title>Complete genome of Pseudomonas insecticola strain QZS01.</title>
        <authorList>
            <person name="Wang J."/>
            <person name="Su Q."/>
        </authorList>
    </citation>
    <scope>NUCLEOTIDE SEQUENCE [LARGE SCALE GENOMIC DNA]</scope>
    <source>
        <strain evidence="3">QZS01</strain>
    </source>
</reference>
<evidence type="ECO:0000313" key="2">
    <source>
        <dbReference type="EMBL" id="AZS50654.1"/>
    </source>
</evidence>
<dbReference type="NCBIfam" id="TIGR01641">
    <property type="entry name" value="phageSPP1_gp7"/>
    <property type="match status" value="1"/>
</dbReference>